<proteinExistence type="inferred from homology"/>
<dbReference type="Proteomes" id="UP000619265">
    <property type="component" value="Unassembled WGS sequence"/>
</dbReference>
<dbReference type="Gramene" id="Jr06_15320_p1">
    <property type="protein sequence ID" value="cds.Jr06_15320_p1"/>
    <property type="gene ID" value="Jr06_15320"/>
</dbReference>
<comment type="caution">
    <text evidence="7">The sequence shown here is derived from an EMBL/GenBank/DDBJ whole genome shotgun (WGS) entry which is preliminary data.</text>
</comment>
<accession>A0A834CYX1</accession>
<evidence type="ECO:0000313" key="7">
    <source>
        <dbReference type="EMBL" id="KAF5469128.1"/>
    </source>
</evidence>
<organism evidence="7 8">
    <name type="scientific">Juglans regia</name>
    <name type="common">English walnut</name>
    <dbReference type="NCBI Taxonomy" id="51240"/>
    <lineage>
        <taxon>Eukaryota</taxon>
        <taxon>Viridiplantae</taxon>
        <taxon>Streptophyta</taxon>
        <taxon>Embryophyta</taxon>
        <taxon>Tracheophyta</taxon>
        <taxon>Spermatophyta</taxon>
        <taxon>Magnoliopsida</taxon>
        <taxon>eudicotyledons</taxon>
        <taxon>Gunneridae</taxon>
        <taxon>Pentapetalae</taxon>
        <taxon>rosids</taxon>
        <taxon>fabids</taxon>
        <taxon>Fagales</taxon>
        <taxon>Juglandaceae</taxon>
        <taxon>Juglans</taxon>
    </lineage>
</organism>
<evidence type="ECO:0000256" key="3">
    <source>
        <dbReference type="ARBA" id="ARBA00022676"/>
    </source>
</evidence>
<keyword evidence="3" id="KW-0328">Glycosyltransferase</keyword>
<evidence type="ECO:0000256" key="5">
    <source>
        <dbReference type="ARBA" id="ARBA00023034"/>
    </source>
</evidence>
<comment type="similarity">
    <text evidence="2">Belongs to the glycosyltransferase 47 family.</text>
</comment>
<dbReference type="AlphaFoldDB" id="A0A834CYX1"/>
<keyword evidence="4" id="KW-0812">Transmembrane</keyword>
<feature type="non-terminal residue" evidence="7">
    <location>
        <position position="1"/>
    </location>
</feature>
<dbReference type="PANTHER" id="PTHR11062:SF365">
    <property type="entry name" value="EXOSTOSIN GT47 DOMAIN-CONTAINING PROTEIN"/>
    <property type="match status" value="1"/>
</dbReference>
<dbReference type="InterPro" id="IPR040911">
    <property type="entry name" value="Exostosin_GT47"/>
</dbReference>
<dbReference type="GO" id="GO:0016757">
    <property type="term" value="F:glycosyltransferase activity"/>
    <property type="evidence" value="ECO:0007669"/>
    <property type="project" value="UniProtKB-KW"/>
</dbReference>
<protein>
    <recommendedName>
        <fullName evidence="6">Exostosin GT47 domain-containing protein</fullName>
    </recommendedName>
</protein>
<reference evidence="7" key="1">
    <citation type="submission" date="2015-10" db="EMBL/GenBank/DDBJ databases">
        <authorList>
            <person name="Martinez-Garcia P.J."/>
            <person name="Crepeau M.W."/>
            <person name="Puiu D."/>
            <person name="Gonzalez-Ibeas D."/>
            <person name="Whalen J."/>
            <person name="Stevens K."/>
            <person name="Paul R."/>
            <person name="Butterfield T."/>
            <person name="Britton M."/>
            <person name="Reagan R."/>
            <person name="Chakraborty S."/>
            <person name="Walawage S.L."/>
            <person name="Vasquez-Gross H.A."/>
            <person name="Cardeno C."/>
            <person name="Famula R."/>
            <person name="Pratt K."/>
            <person name="Kuruganti S."/>
            <person name="Aradhya M.K."/>
            <person name="Leslie C.A."/>
            <person name="Dandekar A.M."/>
            <person name="Salzberg S.L."/>
            <person name="Wegrzyn J.L."/>
            <person name="Langley C.H."/>
            <person name="Neale D.B."/>
        </authorList>
    </citation>
    <scope>NUCLEOTIDE SEQUENCE</scope>
    <source>
        <tissue evidence="7">Leaves</tissue>
    </source>
</reference>
<evidence type="ECO:0000256" key="4">
    <source>
        <dbReference type="ARBA" id="ARBA00022968"/>
    </source>
</evidence>
<name>A0A834CYX1_JUGRE</name>
<gene>
    <name evidence="7" type="ORF">F2P56_013223</name>
</gene>
<keyword evidence="5" id="KW-0333">Golgi apparatus</keyword>
<feature type="domain" description="Exostosin GT47" evidence="6">
    <location>
        <begin position="67"/>
        <end position="177"/>
    </location>
</feature>
<dbReference type="GO" id="GO:0000139">
    <property type="term" value="C:Golgi membrane"/>
    <property type="evidence" value="ECO:0007669"/>
    <property type="project" value="UniProtKB-SubCell"/>
</dbReference>
<dbReference type="Pfam" id="PF03016">
    <property type="entry name" value="Exostosin_GT47"/>
    <property type="match status" value="1"/>
</dbReference>
<dbReference type="EMBL" id="LIHL02000006">
    <property type="protein sequence ID" value="KAF5469128.1"/>
    <property type="molecule type" value="Genomic_DNA"/>
</dbReference>
<reference evidence="7" key="2">
    <citation type="submission" date="2020-03" db="EMBL/GenBank/DDBJ databases">
        <title>Walnut 2.0.</title>
        <authorList>
            <person name="Marrano A."/>
            <person name="Britton M."/>
            <person name="Zimin A.V."/>
            <person name="Zaini P.A."/>
            <person name="Workman R."/>
            <person name="Puiu D."/>
            <person name="Bianco L."/>
            <person name="Allen B.J."/>
            <person name="Troggio M."/>
            <person name="Leslie C.A."/>
            <person name="Timp W."/>
            <person name="Dendekar A."/>
            <person name="Salzberg S.L."/>
            <person name="Neale D.B."/>
        </authorList>
    </citation>
    <scope>NUCLEOTIDE SEQUENCE</scope>
    <source>
        <tissue evidence="7">Leaves</tissue>
    </source>
</reference>
<feature type="non-terminal residue" evidence="7">
    <location>
        <position position="178"/>
    </location>
</feature>
<evidence type="ECO:0000313" key="8">
    <source>
        <dbReference type="Proteomes" id="UP000619265"/>
    </source>
</evidence>
<evidence type="ECO:0000256" key="1">
    <source>
        <dbReference type="ARBA" id="ARBA00004323"/>
    </source>
</evidence>
<evidence type="ECO:0000256" key="2">
    <source>
        <dbReference type="ARBA" id="ARBA00010271"/>
    </source>
</evidence>
<evidence type="ECO:0000259" key="6">
    <source>
        <dbReference type="Pfam" id="PF03016"/>
    </source>
</evidence>
<keyword evidence="3" id="KW-0808">Transferase</keyword>
<dbReference type="InterPro" id="IPR004263">
    <property type="entry name" value="Exostosin"/>
</dbReference>
<keyword evidence="4" id="KW-0735">Signal-anchor</keyword>
<dbReference type="PANTHER" id="PTHR11062">
    <property type="entry name" value="EXOSTOSIN HEPARAN SULFATE GLYCOSYLTRANSFERASE -RELATED"/>
    <property type="match status" value="1"/>
</dbReference>
<sequence>IRKKAKLSSEQKLEQGLARARYSIRRSAASKLKLSAATLLKSDDFVPSGVIYRNPAAFYQSHKEMVKRFRVWTYKEGEPPIFHVGPMRDIYSIEGQLIDELESENSKFLAREPEEATAFFIPVSIVFIIKYIYKPCVDYSREPLQKVVKDYIHTISERYPYWNRSSGADHFMVSCHDW</sequence>
<comment type="subcellular location">
    <subcellularLocation>
        <location evidence="1">Golgi apparatus membrane</location>
        <topology evidence="1">Single-pass type II membrane protein</topology>
    </subcellularLocation>
</comment>